<evidence type="ECO:0000256" key="2">
    <source>
        <dbReference type="ARBA" id="ARBA00022527"/>
    </source>
</evidence>
<dbReference type="Gene3D" id="1.25.40.20">
    <property type="entry name" value="Ankyrin repeat-containing domain"/>
    <property type="match status" value="2"/>
</dbReference>
<dbReference type="GeneID" id="20645854"/>
<dbReference type="PROSITE" id="PS00108">
    <property type="entry name" value="PROTEIN_KINASE_ST"/>
    <property type="match status" value="1"/>
</dbReference>
<feature type="binding site" evidence="6">
    <location>
        <position position="513"/>
    </location>
    <ligand>
        <name>ATP</name>
        <dbReference type="ChEBI" id="CHEBI:30616"/>
    </ligand>
</feature>
<accession>G4Z3S7</accession>
<comment type="similarity">
    <text evidence="1">Belongs to the protein kinase superfamily. TKL Ser/Thr protein kinase family.</text>
</comment>
<keyword evidence="5" id="KW-0040">ANK repeat</keyword>
<gene>
    <name evidence="9" type="ORF">PHYSODRAFT_328859</name>
</gene>
<dbReference type="InterPro" id="IPR017441">
    <property type="entry name" value="Protein_kinase_ATP_BS"/>
</dbReference>
<dbReference type="SMART" id="SM00220">
    <property type="entry name" value="S_TKc"/>
    <property type="match status" value="1"/>
</dbReference>
<dbReference type="InterPro" id="IPR001245">
    <property type="entry name" value="Ser-Thr/Tyr_kinase_cat_dom"/>
</dbReference>
<keyword evidence="3 6" id="KW-0547">Nucleotide-binding</keyword>
<dbReference type="InterPro" id="IPR000719">
    <property type="entry name" value="Prot_kinase_dom"/>
</dbReference>
<dbReference type="STRING" id="1094619.G4Z3S7"/>
<name>G4Z3S7_PHYSP</name>
<dbReference type="InterPro" id="IPR002110">
    <property type="entry name" value="Ankyrin_rpt"/>
</dbReference>
<evidence type="ECO:0000256" key="1">
    <source>
        <dbReference type="ARBA" id="ARBA00005843"/>
    </source>
</evidence>
<keyword evidence="4 6" id="KW-0067">ATP-binding</keyword>
<evidence type="ECO:0000313" key="9">
    <source>
        <dbReference type="EMBL" id="EGZ20786.1"/>
    </source>
</evidence>
<feature type="repeat" description="ANK" evidence="5">
    <location>
        <begin position="13"/>
        <end position="46"/>
    </location>
</feature>
<dbReference type="Gene3D" id="1.10.510.10">
    <property type="entry name" value="Transferase(Phosphotransferase) domain 1"/>
    <property type="match status" value="1"/>
</dbReference>
<dbReference type="SUPFAM" id="SSF48403">
    <property type="entry name" value="Ankyrin repeat"/>
    <property type="match status" value="1"/>
</dbReference>
<dbReference type="PANTHER" id="PTHR44329:SF214">
    <property type="entry name" value="PROTEIN KINASE DOMAIN-CONTAINING PROTEIN"/>
    <property type="match status" value="1"/>
</dbReference>
<dbReference type="Pfam" id="PF07714">
    <property type="entry name" value="PK_Tyr_Ser-Thr"/>
    <property type="match status" value="1"/>
</dbReference>
<evidence type="ECO:0000256" key="6">
    <source>
        <dbReference type="PROSITE-ProRule" id="PRU10141"/>
    </source>
</evidence>
<dbReference type="PROSITE" id="PS00107">
    <property type="entry name" value="PROTEIN_KINASE_ATP"/>
    <property type="match status" value="1"/>
</dbReference>
<dbReference type="RefSeq" id="XP_009523503.1">
    <property type="nucleotide sequence ID" value="XM_009525208.1"/>
</dbReference>
<dbReference type="PROSITE" id="PS50011">
    <property type="entry name" value="PROTEIN_KINASE_DOM"/>
    <property type="match status" value="1"/>
</dbReference>
<dbReference type="PROSITE" id="PS50088">
    <property type="entry name" value="ANK_REPEAT"/>
    <property type="match status" value="1"/>
</dbReference>
<keyword evidence="2" id="KW-0723">Serine/threonine-protein kinase</keyword>
<feature type="domain" description="Protein kinase" evidence="8">
    <location>
        <begin position="486"/>
        <end position="824"/>
    </location>
</feature>
<dbReference type="Proteomes" id="UP000002640">
    <property type="component" value="Unassembled WGS sequence"/>
</dbReference>
<keyword evidence="2" id="KW-0418">Kinase</keyword>
<dbReference type="KEGG" id="psoj:PHYSODRAFT_328859"/>
<evidence type="ECO:0000256" key="4">
    <source>
        <dbReference type="ARBA" id="ARBA00022840"/>
    </source>
</evidence>
<dbReference type="InterPro" id="IPR051681">
    <property type="entry name" value="Ser/Thr_Kinases-Pseudokinases"/>
</dbReference>
<keyword evidence="7" id="KW-0175">Coiled coil</keyword>
<dbReference type="Gene3D" id="3.30.200.20">
    <property type="entry name" value="Phosphorylase Kinase, domain 1"/>
    <property type="match status" value="2"/>
</dbReference>
<evidence type="ECO:0000259" key="8">
    <source>
        <dbReference type="PROSITE" id="PS50011"/>
    </source>
</evidence>
<evidence type="ECO:0000256" key="3">
    <source>
        <dbReference type="ARBA" id="ARBA00022741"/>
    </source>
</evidence>
<keyword evidence="2" id="KW-0808">Transferase</keyword>
<dbReference type="GO" id="GO:0004674">
    <property type="term" value="F:protein serine/threonine kinase activity"/>
    <property type="evidence" value="ECO:0007669"/>
    <property type="project" value="UniProtKB-KW"/>
</dbReference>
<dbReference type="GO" id="GO:0005524">
    <property type="term" value="F:ATP binding"/>
    <property type="evidence" value="ECO:0007669"/>
    <property type="project" value="UniProtKB-UniRule"/>
</dbReference>
<proteinExistence type="inferred from homology"/>
<dbReference type="AlphaFoldDB" id="G4Z3S7"/>
<dbReference type="SMART" id="SM00248">
    <property type="entry name" value="ANK"/>
    <property type="match status" value="3"/>
</dbReference>
<reference evidence="9 10" key="1">
    <citation type="journal article" date="2006" name="Science">
        <title>Phytophthora genome sequences uncover evolutionary origins and mechanisms of pathogenesis.</title>
        <authorList>
            <person name="Tyler B.M."/>
            <person name="Tripathy S."/>
            <person name="Zhang X."/>
            <person name="Dehal P."/>
            <person name="Jiang R.H."/>
            <person name="Aerts A."/>
            <person name="Arredondo F.D."/>
            <person name="Baxter L."/>
            <person name="Bensasson D."/>
            <person name="Beynon J.L."/>
            <person name="Chapman J."/>
            <person name="Damasceno C.M."/>
            <person name="Dorrance A.E."/>
            <person name="Dou D."/>
            <person name="Dickerman A.W."/>
            <person name="Dubchak I.L."/>
            <person name="Garbelotto M."/>
            <person name="Gijzen M."/>
            <person name="Gordon S.G."/>
            <person name="Govers F."/>
            <person name="Grunwald N.J."/>
            <person name="Huang W."/>
            <person name="Ivors K.L."/>
            <person name="Jones R.W."/>
            <person name="Kamoun S."/>
            <person name="Krampis K."/>
            <person name="Lamour K.H."/>
            <person name="Lee M.K."/>
            <person name="McDonald W.H."/>
            <person name="Medina M."/>
            <person name="Meijer H.J."/>
            <person name="Nordberg E.K."/>
            <person name="Maclean D.J."/>
            <person name="Ospina-Giraldo M.D."/>
            <person name="Morris P.F."/>
            <person name="Phuntumart V."/>
            <person name="Putnam N.H."/>
            <person name="Rash S."/>
            <person name="Rose J.K."/>
            <person name="Sakihama Y."/>
            <person name="Salamov A.A."/>
            <person name="Savidor A."/>
            <person name="Scheuring C.F."/>
            <person name="Smith B.M."/>
            <person name="Sobral B.W."/>
            <person name="Terry A."/>
            <person name="Torto-Alalibo T.A."/>
            <person name="Win J."/>
            <person name="Xu Z."/>
            <person name="Zhang H."/>
            <person name="Grigoriev I.V."/>
            <person name="Rokhsar D.S."/>
            <person name="Boore J.L."/>
        </authorList>
    </citation>
    <scope>NUCLEOTIDE SEQUENCE [LARGE SCALE GENOMIC DNA]</scope>
    <source>
        <strain evidence="9 10">P6497</strain>
    </source>
</reference>
<dbReference type="OMA" id="ICEESQW"/>
<protein>
    <recommendedName>
        <fullName evidence="8">Protein kinase domain-containing protein</fullName>
    </recommendedName>
</protein>
<dbReference type="Pfam" id="PF12796">
    <property type="entry name" value="Ank_2"/>
    <property type="match status" value="1"/>
</dbReference>
<keyword evidence="10" id="KW-1185">Reference proteome</keyword>
<evidence type="ECO:0000313" key="10">
    <source>
        <dbReference type="Proteomes" id="UP000002640"/>
    </source>
</evidence>
<dbReference type="EMBL" id="JH159153">
    <property type="protein sequence ID" value="EGZ20786.1"/>
    <property type="molecule type" value="Genomic_DNA"/>
</dbReference>
<organism evidence="9 10">
    <name type="scientific">Phytophthora sojae (strain P6497)</name>
    <name type="common">Soybean stem and root rot agent</name>
    <name type="synonym">Phytophthora megasperma f. sp. glycines</name>
    <dbReference type="NCBI Taxonomy" id="1094619"/>
    <lineage>
        <taxon>Eukaryota</taxon>
        <taxon>Sar</taxon>
        <taxon>Stramenopiles</taxon>
        <taxon>Oomycota</taxon>
        <taxon>Peronosporomycetes</taxon>
        <taxon>Peronosporales</taxon>
        <taxon>Peronosporaceae</taxon>
        <taxon>Phytophthora</taxon>
    </lineage>
</organism>
<dbReference type="SUPFAM" id="SSF56112">
    <property type="entry name" value="Protein kinase-like (PK-like)"/>
    <property type="match status" value="1"/>
</dbReference>
<dbReference type="InterPro" id="IPR036770">
    <property type="entry name" value="Ankyrin_rpt-contain_sf"/>
</dbReference>
<dbReference type="PANTHER" id="PTHR44329">
    <property type="entry name" value="SERINE/THREONINE-PROTEIN KINASE TNNI3K-RELATED"/>
    <property type="match status" value="1"/>
</dbReference>
<evidence type="ECO:0000256" key="7">
    <source>
        <dbReference type="SAM" id="Coils"/>
    </source>
</evidence>
<feature type="coiled-coil region" evidence="7">
    <location>
        <begin position="779"/>
        <end position="823"/>
    </location>
</feature>
<sequence>MHCGANVNAKTTDGYTALIWAARGGHLDVVRFLAEDCNADINAKDQDENTALIWATREDCLDIVKLLAEQHNADVNAKNKDGYTALMCALEMTASTSGHEAVKRILMPLVLPTALAPVGASEGTASGAKPSTNRAFRCAIPASEIALTSLSQTGGIGGDFHAKWLDADAVVKLFIPDAAHSAFDDEVCLWQQLRHPNVIKMLLKCSKGSHPRLSRMCMPWECAFGKLWKGGYHGVRKTVYQTCYQDPHKRASLSSIVYELERLAVKESSKASQPELEPANSFDDYESGKLTEAWEKLQSYMEKCDNVEYRQAFDELKIVHEHLTASAHHSTHFARFDTLLTEFYQTVKMSPEQVRIMRLSSTRATASSMYAFQWRINSLRASVGEALHPSAKTNAQRQQLRNEEAAFFVSGMSDTFLLLNDLKSVEERSAFLRMLKPEMEDHVGKYTPEQHELMKKTYEDITSALGGDDVSELTPEWFIPWYELIVDEWNCLGEGGFGSVHRAKWLDSDVVVKRVTLVGSHSENNTYASDLCDSYTSAWDDPSASLAQVDTAKRADALAMFRREIDIWFGFSHPHVVRLFGACHVGRPFFVCEYAPNGTMISYLQAHPDEVCVKLHEAALGIQYLHAREVVHGDLKGNNIVIGSDMRAKVTDFGLSSVISSDNKAQVISGACFASDMYSLGMCIVEALRVVEAVKLGKDSRHCLPWCLRDINVKYHATHGKLPTRPAMCEDSQWELVKRMCAFDPEKRVDKLATLANIKDISSESSGLDDISRLNSVSWESVAKVIEAAQRELEQLQDSENQRDEVQSLYASLLERLEQLHGQIHGSPNEERRAAFCSLVGDAEDAIAKLPDRKANLVSLAATTMQCYALDRALSKWCDTKFIVEGKEPAPAAE</sequence>
<dbReference type="InParanoid" id="G4Z3S7"/>
<evidence type="ECO:0000256" key="5">
    <source>
        <dbReference type="PROSITE-ProRule" id="PRU00023"/>
    </source>
</evidence>
<dbReference type="InterPro" id="IPR008271">
    <property type="entry name" value="Ser/Thr_kinase_AS"/>
</dbReference>
<dbReference type="InterPro" id="IPR011009">
    <property type="entry name" value="Kinase-like_dom_sf"/>
</dbReference>